<gene>
    <name evidence="14" type="ORF">H696_05907</name>
</gene>
<dbReference type="InterPro" id="IPR043169">
    <property type="entry name" value="PMM_cap"/>
</dbReference>
<evidence type="ECO:0000256" key="5">
    <source>
        <dbReference type="ARBA" id="ARBA00012730"/>
    </source>
</evidence>
<feature type="active site" description="Proton donor/acceptor" evidence="10">
    <location>
        <position position="50"/>
    </location>
</feature>
<keyword evidence="15" id="KW-1185">Reference proteome</keyword>
<feature type="binding site" evidence="11">
    <location>
        <position position="215"/>
    </location>
    <ligand>
        <name>alpha-D-mannose 1-phosphate</name>
        <dbReference type="ChEBI" id="CHEBI:58409"/>
    </ligand>
</feature>
<dbReference type="GO" id="GO:0004615">
    <property type="term" value="F:phosphomannomutase activity"/>
    <property type="evidence" value="ECO:0007669"/>
    <property type="project" value="UniProtKB-EC"/>
</dbReference>
<dbReference type="PANTHER" id="PTHR10466:SF0">
    <property type="entry name" value="PHOSPHOMANNOMUTASE"/>
    <property type="match status" value="1"/>
</dbReference>
<evidence type="ECO:0000256" key="12">
    <source>
        <dbReference type="PIRSR" id="PIRSR605002-3"/>
    </source>
</evidence>
<evidence type="ECO:0000256" key="8">
    <source>
        <dbReference type="ARBA" id="ARBA00022842"/>
    </source>
</evidence>
<feature type="binding site" evidence="12">
    <location>
        <position position="48"/>
    </location>
    <ligand>
        <name>Mg(2+)</name>
        <dbReference type="ChEBI" id="CHEBI:18420"/>
        <label>1</label>
    </ligand>
</feature>
<keyword evidence="8 12" id="KW-0460">Magnesium</keyword>
<dbReference type="SFLD" id="SFLDG01140">
    <property type="entry name" value="C2.B:_Phosphomannomutase_and_P"/>
    <property type="match status" value="1"/>
</dbReference>
<dbReference type="OMA" id="ISHRVYT"/>
<dbReference type="Pfam" id="PF03332">
    <property type="entry name" value="PMM"/>
    <property type="match status" value="1"/>
</dbReference>
<evidence type="ECO:0000256" key="9">
    <source>
        <dbReference type="ARBA" id="ARBA00023235"/>
    </source>
</evidence>
<dbReference type="FunFam" id="3.30.1240.20:FF:000001">
    <property type="entry name" value="Phosphomannomutase"/>
    <property type="match status" value="1"/>
</dbReference>
<comment type="cofactor">
    <cofactor evidence="12">
        <name>Mg(2+)</name>
        <dbReference type="ChEBI" id="CHEBI:18420"/>
    </cofactor>
</comment>
<keyword evidence="9 13" id="KW-0413">Isomerase</keyword>
<dbReference type="PANTHER" id="PTHR10466">
    <property type="entry name" value="PHOSPHOMANNOMUTASE"/>
    <property type="match status" value="1"/>
</dbReference>
<dbReference type="GeneID" id="20530632"/>
<feature type="binding site" evidence="11">
    <location>
        <position position="159"/>
    </location>
    <ligand>
        <name>alpha-D-mannose 1-phosphate</name>
        <dbReference type="ChEBI" id="CHEBI:58409"/>
    </ligand>
</feature>
<evidence type="ECO:0000256" key="10">
    <source>
        <dbReference type="PIRSR" id="PIRSR605002-1"/>
    </source>
</evidence>
<evidence type="ECO:0000313" key="15">
    <source>
        <dbReference type="Proteomes" id="UP000030693"/>
    </source>
</evidence>
<evidence type="ECO:0000313" key="14">
    <source>
        <dbReference type="EMBL" id="KCV67620.1"/>
    </source>
</evidence>
<accession>A0A058Z045</accession>
<dbReference type="InterPro" id="IPR036412">
    <property type="entry name" value="HAD-like_sf"/>
</dbReference>
<organism evidence="14">
    <name type="scientific">Fonticula alba</name>
    <name type="common">Slime mold</name>
    <dbReference type="NCBI Taxonomy" id="691883"/>
    <lineage>
        <taxon>Eukaryota</taxon>
        <taxon>Rotosphaerida</taxon>
        <taxon>Fonticulaceae</taxon>
        <taxon>Fonticula</taxon>
    </lineage>
</organism>
<sequence length="283" mass="32303">MTNTTEKVLSSAEISARANPFDLNGPVDAKLRTDWADRKHGDTIILFDVDGTLTVPRLLVNEDMLQVLKDLRKNYVIGFVGGSDLVKQKEQLGSNILELFDFAFPENGLTSYRLEKCTGEQKFLDYLGEERYQELVNFILRYIADLKIPKKRGTFLEYRNGMINVSPIGRNCSQAERIEFEQYDLAHKIRETMVAELVKAFPDFNMTYSIGGQISFDVFPTGWDKTFCLRHLAGEGFRTVHFFGDKTFQGGNDFEIYNHPSVKGHHVNSPTDTISILKAEFDF</sequence>
<dbReference type="UniPathway" id="UPA00126">
    <property type="reaction ID" value="UER00424"/>
</dbReference>
<evidence type="ECO:0000256" key="11">
    <source>
        <dbReference type="PIRSR" id="PIRSR605002-2"/>
    </source>
</evidence>
<dbReference type="GO" id="GO:0005829">
    <property type="term" value="C:cytosol"/>
    <property type="evidence" value="ECO:0007669"/>
    <property type="project" value="TreeGrafter"/>
</dbReference>
<comment type="pathway">
    <text evidence="2 13">Nucleotide-sugar biosynthesis; GDP-alpha-D-mannose biosynthesis; alpha-D-mannose 1-phosphate from D-fructose 6-phosphate: step 2/2.</text>
</comment>
<dbReference type="Proteomes" id="UP000030693">
    <property type="component" value="Unassembled WGS sequence"/>
</dbReference>
<feature type="binding site" evidence="12">
    <location>
        <position position="50"/>
    </location>
    <ligand>
        <name>Mg(2+)</name>
        <dbReference type="ChEBI" id="CHEBI:18420"/>
        <label>1</label>
    </ligand>
</feature>
<feature type="binding site" evidence="11">
    <location>
        <position position="170"/>
    </location>
    <ligand>
        <name>alpha-D-mannose 1-phosphate</name>
        <dbReference type="ChEBI" id="CHEBI:58409"/>
    </ligand>
</feature>
<dbReference type="InterPro" id="IPR006379">
    <property type="entry name" value="HAD-SF_hydro_IIB"/>
</dbReference>
<dbReference type="eggNOG" id="KOG3189">
    <property type="taxonomic scope" value="Eukaryota"/>
</dbReference>
<dbReference type="GO" id="GO:0046872">
    <property type="term" value="F:metal ion binding"/>
    <property type="evidence" value="ECO:0007669"/>
    <property type="project" value="UniProtKB-KW"/>
</dbReference>
<dbReference type="SFLD" id="SFLDG01143">
    <property type="entry name" value="C2.B.3:_Phosphomannomutase_Lik"/>
    <property type="match status" value="1"/>
</dbReference>
<comment type="catalytic activity">
    <reaction evidence="13">
        <text>alpha-D-mannose 1-phosphate = D-mannose 6-phosphate</text>
        <dbReference type="Rhea" id="RHEA:11140"/>
        <dbReference type="ChEBI" id="CHEBI:58409"/>
        <dbReference type="ChEBI" id="CHEBI:58735"/>
        <dbReference type="EC" id="5.4.2.8"/>
    </reaction>
</comment>
<dbReference type="STRING" id="691883.A0A058Z045"/>
<evidence type="ECO:0000256" key="1">
    <source>
        <dbReference type="ARBA" id="ARBA00004496"/>
    </source>
</evidence>
<evidence type="ECO:0000256" key="7">
    <source>
        <dbReference type="ARBA" id="ARBA00022723"/>
    </source>
</evidence>
<dbReference type="InterPro" id="IPR023214">
    <property type="entry name" value="HAD_sf"/>
</dbReference>
<dbReference type="EMBL" id="KB932215">
    <property type="protein sequence ID" value="KCV67620.1"/>
    <property type="molecule type" value="Genomic_DNA"/>
</dbReference>
<name>A0A058Z045_FONAL</name>
<keyword evidence="6 13" id="KW-0963">Cytoplasm</keyword>
<comment type="subunit">
    <text evidence="4 13">Homodimer.</text>
</comment>
<feature type="binding site" evidence="12">
    <location>
        <position position="245"/>
    </location>
    <ligand>
        <name>Mg(2+)</name>
        <dbReference type="ChEBI" id="CHEBI:18420"/>
        <label>1</label>
    </ligand>
</feature>
<dbReference type="GO" id="GO:0009298">
    <property type="term" value="P:GDP-mannose biosynthetic process"/>
    <property type="evidence" value="ECO:0007669"/>
    <property type="project" value="UniProtKB-UniPathway"/>
</dbReference>
<protein>
    <recommendedName>
        <fullName evidence="5 13">Phosphomannomutase</fullName>
        <ecNumber evidence="5 13">5.4.2.8</ecNumber>
    </recommendedName>
</protein>
<feature type="binding site" evidence="11">
    <location>
        <position position="217"/>
    </location>
    <ligand>
        <name>alpha-D-mannose 1-phosphate</name>
        <dbReference type="ChEBI" id="CHEBI:58409"/>
    </ligand>
</feature>
<dbReference type="RefSeq" id="XP_009497958.1">
    <property type="nucleotide sequence ID" value="XM_009499683.1"/>
</dbReference>
<evidence type="ECO:0000256" key="13">
    <source>
        <dbReference type="RuleBase" id="RU361118"/>
    </source>
</evidence>
<dbReference type="SFLD" id="SFLDS00003">
    <property type="entry name" value="Haloacid_Dehalogenase"/>
    <property type="match status" value="1"/>
</dbReference>
<dbReference type="OrthoDB" id="10264771at2759"/>
<keyword evidence="7 12" id="KW-0479">Metal-binding</keyword>
<dbReference type="SFLD" id="SFLDF00445">
    <property type="entry name" value="alpha-phosphomannomutase"/>
    <property type="match status" value="1"/>
</dbReference>
<dbReference type="AlphaFoldDB" id="A0A058Z045"/>
<dbReference type="EC" id="5.4.2.8" evidence="5 13"/>
<evidence type="ECO:0000256" key="6">
    <source>
        <dbReference type="ARBA" id="ARBA00022490"/>
    </source>
</evidence>
<dbReference type="NCBIfam" id="TIGR01484">
    <property type="entry name" value="HAD-SF-IIB"/>
    <property type="match status" value="1"/>
</dbReference>
<feature type="active site" description="Nucleophile" evidence="10">
    <location>
        <position position="48"/>
    </location>
</feature>
<comment type="similarity">
    <text evidence="3 13">Belongs to the eukaryotic PMM family.</text>
</comment>
<comment type="subcellular location">
    <subcellularLocation>
        <location evidence="1 13">Cytoplasm</location>
    </subcellularLocation>
</comment>
<feature type="binding site" evidence="11">
    <location>
        <position position="177"/>
    </location>
    <ligand>
        <name>alpha-D-mannose 1-phosphate</name>
        <dbReference type="ChEBI" id="CHEBI:58409"/>
    </ligand>
</feature>
<reference evidence="14" key="1">
    <citation type="submission" date="2013-04" db="EMBL/GenBank/DDBJ databases">
        <title>The Genome Sequence of Fonticula alba ATCC 38817.</title>
        <authorList>
            <consortium name="The Broad Institute Genomics Platform"/>
            <person name="Russ C."/>
            <person name="Cuomo C."/>
            <person name="Burger G."/>
            <person name="Gray M.W."/>
            <person name="Holland P.W.H."/>
            <person name="King N."/>
            <person name="Lang F.B.F."/>
            <person name="Roger A.J."/>
            <person name="Ruiz-Trillo I."/>
            <person name="Brown M."/>
            <person name="Walker B."/>
            <person name="Young S."/>
            <person name="Zeng Q."/>
            <person name="Gargeya S."/>
            <person name="Fitzgerald M."/>
            <person name="Haas B."/>
            <person name="Abouelleil A."/>
            <person name="Allen A.W."/>
            <person name="Alvarado L."/>
            <person name="Arachchi H.M."/>
            <person name="Berlin A.M."/>
            <person name="Chapman S.B."/>
            <person name="Gainer-Dewar J."/>
            <person name="Goldberg J."/>
            <person name="Griggs A."/>
            <person name="Gujja S."/>
            <person name="Hansen M."/>
            <person name="Howarth C."/>
            <person name="Imamovic A."/>
            <person name="Ireland A."/>
            <person name="Larimer J."/>
            <person name="McCowan C."/>
            <person name="Murphy C."/>
            <person name="Pearson M."/>
            <person name="Poon T.W."/>
            <person name="Priest M."/>
            <person name="Roberts A."/>
            <person name="Saif S."/>
            <person name="Shea T."/>
            <person name="Sisk P."/>
            <person name="Sykes S."/>
            <person name="Wortman J."/>
            <person name="Nusbaum C."/>
            <person name="Birren B."/>
        </authorList>
    </citation>
    <scope>NUCLEOTIDE SEQUENCE [LARGE SCALE GENOMIC DNA]</scope>
    <source>
        <strain evidence="14">ATCC 38817</strain>
    </source>
</reference>
<evidence type="ECO:0000256" key="3">
    <source>
        <dbReference type="ARBA" id="ARBA00009736"/>
    </source>
</evidence>
<dbReference type="Gene3D" id="3.30.1240.20">
    <property type="match status" value="1"/>
</dbReference>
<evidence type="ECO:0000256" key="4">
    <source>
        <dbReference type="ARBA" id="ARBA00011738"/>
    </source>
</evidence>
<dbReference type="Gene3D" id="3.40.50.1000">
    <property type="entry name" value="HAD superfamily/HAD-like"/>
    <property type="match status" value="1"/>
</dbReference>
<dbReference type="GO" id="GO:0006013">
    <property type="term" value="P:mannose metabolic process"/>
    <property type="evidence" value="ECO:0007669"/>
    <property type="project" value="TreeGrafter"/>
</dbReference>
<dbReference type="CDD" id="cd02585">
    <property type="entry name" value="HAD_PMM"/>
    <property type="match status" value="1"/>
</dbReference>
<comment type="function">
    <text evidence="13">Involved in the synthesis of the GDP-mannose and dolichol-phosphate-mannose required for a number of critical mannosyl transfer reactions.</text>
</comment>
<dbReference type="GO" id="GO:0006487">
    <property type="term" value="P:protein N-linked glycosylation"/>
    <property type="evidence" value="ECO:0007669"/>
    <property type="project" value="TreeGrafter"/>
</dbReference>
<dbReference type="InterPro" id="IPR005002">
    <property type="entry name" value="PMM"/>
</dbReference>
<feature type="binding site" evidence="11">
    <location>
        <position position="57"/>
    </location>
    <ligand>
        <name>alpha-D-mannose 1-phosphate</name>
        <dbReference type="ChEBI" id="CHEBI:58409"/>
    </ligand>
</feature>
<proteinExistence type="inferred from homology"/>
<dbReference type="SUPFAM" id="SSF56784">
    <property type="entry name" value="HAD-like"/>
    <property type="match status" value="1"/>
</dbReference>
<evidence type="ECO:0000256" key="2">
    <source>
        <dbReference type="ARBA" id="ARBA00004699"/>
    </source>
</evidence>
<feature type="binding site" evidence="12">
    <location>
        <position position="257"/>
    </location>
    <ligand>
        <name>Mg(2+)</name>
        <dbReference type="ChEBI" id="CHEBI:18420"/>
        <label>1</label>
    </ligand>
</feature>